<protein>
    <recommendedName>
        <fullName evidence="1">NAD-dependent epimerase/dehydratase domain-containing protein</fullName>
    </recommendedName>
</protein>
<feature type="domain" description="NAD-dependent epimerase/dehydratase" evidence="1">
    <location>
        <begin position="3"/>
        <end position="129"/>
    </location>
</feature>
<reference evidence="2 3" key="1">
    <citation type="journal article" date="2009" name="PLoS Genet.">
        <title>The genome of Nectria haematococca: contribution of supernumerary chromosomes to gene expansion.</title>
        <authorList>
            <person name="Coleman J.J."/>
            <person name="Rounsley S.D."/>
            <person name="Rodriguez-Carres M."/>
            <person name="Kuo A."/>
            <person name="Wasmann C.C."/>
            <person name="Grimwood J."/>
            <person name="Schmutz J."/>
            <person name="Taga M."/>
            <person name="White G.J."/>
            <person name="Zhou S."/>
            <person name="Schwartz D.C."/>
            <person name="Freitag M."/>
            <person name="Ma L.J."/>
            <person name="Danchin E.G."/>
            <person name="Henrissat B."/>
            <person name="Coutinho P.M."/>
            <person name="Nelson D.R."/>
            <person name="Straney D."/>
            <person name="Napoli C.A."/>
            <person name="Barker B.M."/>
            <person name="Gribskov M."/>
            <person name="Rep M."/>
            <person name="Kroken S."/>
            <person name="Molnar I."/>
            <person name="Rensing C."/>
            <person name="Kennell J.C."/>
            <person name="Zamora J."/>
            <person name="Farman M.L."/>
            <person name="Selker E.U."/>
            <person name="Salamov A."/>
            <person name="Shapiro H."/>
            <person name="Pangilinan J."/>
            <person name="Lindquist E."/>
            <person name="Lamers C."/>
            <person name="Grigoriev I.V."/>
            <person name="Geiser D.M."/>
            <person name="Covert S.F."/>
            <person name="Temporini E."/>
            <person name="Vanetten H.D."/>
        </authorList>
    </citation>
    <scope>NUCLEOTIDE SEQUENCE [LARGE SCALE GENOMIC DNA]</scope>
    <source>
        <strain evidence="3">ATCC MYA-4622 / CBS 123669 / FGSC 9596 / NRRL 45880 / 77-13-4</strain>
    </source>
</reference>
<dbReference type="Pfam" id="PF01370">
    <property type="entry name" value="Epimerase"/>
    <property type="match status" value="1"/>
</dbReference>
<evidence type="ECO:0000313" key="2">
    <source>
        <dbReference type="EMBL" id="EEU37732.1"/>
    </source>
</evidence>
<dbReference type="InterPro" id="IPR001509">
    <property type="entry name" value="Epimerase_deHydtase"/>
</dbReference>
<dbReference type="InterPro" id="IPR036291">
    <property type="entry name" value="NAD(P)-bd_dom_sf"/>
</dbReference>
<dbReference type="HOGENOM" id="CLU_912273_0_0_1"/>
<dbReference type="KEGG" id="nhe:NECHADRAFT_88100"/>
<gene>
    <name evidence="2" type="ORF">NECHADRAFT_88100</name>
</gene>
<keyword evidence="3" id="KW-1185">Reference proteome</keyword>
<dbReference type="Proteomes" id="UP000005206">
    <property type="component" value="Chromosome 13"/>
</dbReference>
<name>C7ZDM2_FUSV7</name>
<sequence>MKVLVVGGTGMIGATTALYLQSLGHEVTITGRKPSPPANVPALAELQYLQGDYLKLEQDFSKEILGAFEAIVFSAGTDGRHIPPEQQAEADKYYLDSNGEAVPAFARLARDAGVRILVNIGSYTHHVAPEQVEEAAYVRSRKQAADGIVALASPSFYACSLDAPMIVGKVPGMRVPIFEALVNYAQGKLDIPPFAPRWGSNIMSTMALAAAVAGALDNAAAVSGRAILLGDENWTMAEYWGVFFKAAGSELKIEALDEDHPLLPRSSMFAGQETVVYEPDAADVALLGGYRRGDVESTIRSIVREYTS</sequence>
<dbReference type="STRING" id="660122.C7ZDM2"/>
<dbReference type="VEuPathDB" id="FungiDB:NECHADRAFT_88100"/>
<evidence type="ECO:0000259" key="1">
    <source>
        <dbReference type="Pfam" id="PF01370"/>
    </source>
</evidence>
<proteinExistence type="predicted"/>
<evidence type="ECO:0000313" key="3">
    <source>
        <dbReference type="Proteomes" id="UP000005206"/>
    </source>
</evidence>
<dbReference type="GeneID" id="9669591"/>
<dbReference type="RefSeq" id="XP_003043445.1">
    <property type="nucleotide sequence ID" value="XM_003043399.1"/>
</dbReference>
<accession>C7ZDM2</accession>
<dbReference type="InParanoid" id="C7ZDM2"/>
<dbReference type="EMBL" id="GG698920">
    <property type="protein sequence ID" value="EEU37732.1"/>
    <property type="molecule type" value="Genomic_DNA"/>
</dbReference>
<dbReference type="OMA" id="AHWERAN"/>
<dbReference type="OrthoDB" id="4464973at2759"/>
<dbReference type="Gene3D" id="3.40.50.720">
    <property type="entry name" value="NAD(P)-binding Rossmann-like Domain"/>
    <property type="match status" value="1"/>
</dbReference>
<dbReference type="eggNOG" id="ENOG502RQ35">
    <property type="taxonomic scope" value="Eukaryota"/>
</dbReference>
<dbReference type="SUPFAM" id="SSF51735">
    <property type="entry name" value="NAD(P)-binding Rossmann-fold domains"/>
    <property type="match status" value="1"/>
</dbReference>
<dbReference type="AlphaFoldDB" id="C7ZDM2"/>
<organism evidence="2 3">
    <name type="scientific">Fusarium vanettenii (strain ATCC MYA-4622 / CBS 123669 / FGSC 9596 / NRRL 45880 / 77-13-4)</name>
    <name type="common">Fusarium solani subsp. pisi</name>
    <dbReference type="NCBI Taxonomy" id="660122"/>
    <lineage>
        <taxon>Eukaryota</taxon>
        <taxon>Fungi</taxon>
        <taxon>Dikarya</taxon>
        <taxon>Ascomycota</taxon>
        <taxon>Pezizomycotina</taxon>
        <taxon>Sordariomycetes</taxon>
        <taxon>Hypocreomycetidae</taxon>
        <taxon>Hypocreales</taxon>
        <taxon>Nectriaceae</taxon>
        <taxon>Fusarium</taxon>
        <taxon>Fusarium solani species complex</taxon>
        <taxon>Fusarium vanettenii</taxon>
    </lineage>
</organism>